<sequence>MSRWDDDIALQPFGTVQPTTVAALLRALRLSDASEGKKTAAIEAWLNDHQPSETMKASLRRNGYAKLLIRGASA</sequence>
<organism evidence="1 2">
    <name type="scientific">Mycolicibacterium frederiksbergense</name>
    <dbReference type="NCBI Taxonomy" id="117567"/>
    <lineage>
        <taxon>Bacteria</taxon>
        <taxon>Bacillati</taxon>
        <taxon>Actinomycetota</taxon>
        <taxon>Actinomycetes</taxon>
        <taxon>Mycobacteriales</taxon>
        <taxon>Mycobacteriaceae</taxon>
        <taxon>Mycolicibacterium</taxon>
    </lineage>
</organism>
<keyword evidence="2" id="KW-1185">Reference proteome</keyword>
<protein>
    <submittedName>
        <fullName evidence="1">Uncharacterized protein</fullName>
    </submittedName>
</protein>
<dbReference type="Proteomes" id="UP001160130">
    <property type="component" value="Unassembled WGS sequence"/>
</dbReference>
<comment type="caution">
    <text evidence="1">The sequence shown here is derived from an EMBL/GenBank/DDBJ whole genome shotgun (WGS) entry which is preliminary data.</text>
</comment>
<proteinExistence type="predicted"/>
<name>A0ABT6L5T9_9MYCO</name>
<accession>A0ABT6L5T9</accession>
<gene>
    <name evidence="1" type="ORF">M2272_004953</name>
</gene>
<evidence type="ECO:0000313" key="2">
    <source>
        <dbReference type="Proteomes" id="UP001160130"/>
    </source>
</evidence>
<dbReference type="EMBL" id="JARXVE010000010">
    <property type="protein sequence ID" value="MDH6198294.1"/>
    <property type="molecule type" value="Genomic_DNA"/>
</dbReference>
<evidence type="ECO:0000313" key="1">
    <source>
        <dbReference type="EMBL" id="MDH6198294.1"/>
    </source>
</evidence>
<reference evidence="1 2" key="1">
    <citation type="submission" date="2023-04" db="EMBL/GenBank/DDBJ databases">
        <title>Forest soil microbial communities from Buena Vista Peninsula, Colon Province, Panama.</title>
        <authorList>
            <person name="Bouskill N."/>
        </authorList>
    </citation>
    <scope>NUCLEOTIDE SEQUENCE [LARGE SCALE GENOMIC DNA]</scope>
    <source>
        <strain evidence="1 2">AC80</strain>
    </source>
</reference>
<dbReference type="RefSeq" id="WP_280834883.1">
    <property type="nucleotide sequence ID" value="NZ_JARXVE010000010.1"/>
</dbReference>